<feature type="region of interest" description="Disordered" evidence="1">
    <location>
        <begin position="1"/>
        <end position="21"/>
    </location>
</feature>
<comment type="caution">
    <text evidence="2">The sequence shown here is derived from an EMBL/GenBank/DDBJ whole genome shotgun (WGS) entry which is preliminary data.</text>
</comment>
<proteinExistence type="predicted"/>
<sequence>MSMLDTNRQAQPVVAKPDATPTLDALTRQRLGRHLQALYEPVIDEALDPRLAELMRQLDHDRQLGS</sequence>
<gene>
    <name evidence="2" type="ORF">AFCDBAGC_3007</name>
</gene>
<feature type="compositionally biased region" description="Polar residues" evidence="1">
    <location>
        <begin position="1"/>
        <end position="10"/>
    </location>
</feature>
<evidence type="ECO:0000313" key="2">
    <source>
        <dbReference type="EMBL" id="GJD45138.1"/>
    </source>
</evidence>
<keyword evidence="3" id="KW-1185">Reference proteome</keyword>
<name>A0ABQ4QIQ2_9HYPH</name>
<evidence type="ECO:0000313" key="3">
    <source>
        <dbReference type="Proteomes" id="UP001055117"/>
    </source>
</evidence>
<organism evidence="2 3">
    <name type="scientific">Methylobacterium cerastii</name>
    <dbReference type="NCBI Taxonomy" id="932741"/>
    <lineage>
        <taxon>Bacteria</taxon>
        <taxon>Pseudomonadati</taxon>
        <taxon>Pseudomonadota</taxon>
        <taxon>Alphaproteobacteria</taxon>
        <taxon>Hyphomicrobiales</taxon>
        <taxon>Methylobacteriaceae</taxon>
        <taxon>Methylobacterium</taxon>
    </lineage>
</organism>
<protein>
    <recommendedName>
        <fullName evidence="4">Anti-sigma factor NepR domain-containing protein</fullName>
    </recommendedName>
</protein>
<reference evidence="2 3" key="1">
    <citation type="journal article" date="2021" name="Front. Microbiol.">
        <title>Comprehensive Comparative Genomics and Phenotyping of Methylobacterium Species.</title>
        <authorList>
            <person name="Alessa O."/>
            <person name="Ogura Y."/>
            <person name="Fujitani Y."/>
            <person name="Takami H."/>
            <person name="Hayashi T."/>
            <person name="Sahin N."/>
            <person name="Tani A."/>
        </authorList>
    </citation>
    <scope>NUCLEOTIDE SEQUENCE [LARGE SCALE GENOMIC DNA]</scope>
    <source>
        <strain evidence="2 3">DSM 23679</strain>
    </source>
</reference>
<evidence type="ECO:0000256" key="1">
    <source>
        <dbReference type="SAM" id="MobiDB-lite"/>
    </source>
</evidence>
<dbReference type="Proteomes" id="UP001055117">
    <property type="component" value="Unassembled WGS sequence"/>
</dbReference>
<accession>A0ABQ4QIQ2</accession>
<dbReference type="EMBL" id="BPQG01000046">
    <property type="protein sequence ID" value="GJD45138.1"/>
    <property type="molecule type" value="Genomic_DNA"/>
</dbReference>
<evidence type="ECO:0008006" key="4">
    <source>
        <dbReference type="Google" id="ProtNLM"/>
    </source>
</evidence>